<dbReference type="PANTHER" id="PTHR30595:SF6">
    <property type="entry name" value="SCHLAFEN ALBA-2 DOMAIN-CONTAINING PROTEIN"/>
    <property type="match status" value="1"/>
</dbReference>
<evidence type="ECO:0000259" key="1">
    <source>
        <dbReference type="Pfam" id="PF04326"/>
    </source>
</evidence>
<keyword evidence="3" id="KW-1185">Reference proteome</keyword>
<accession>A0A0L8AL55</accession>
<dbReference type="EMBL" id="JSVA01000009">
    <property type="protein sequence ID" value="KOF02981.1"/>
    <property type="molecule type" value="Genomic_DNA"/>
</dbReference>
<reference evidence="3" key="1">
    <citation type="submission" date="2014-11" db="EMBL/GenBank/DDBJ databases">
        <title>Genome sequencing of Roseivirga sp. D-25.</title>
        <authorList>
            <person name="Selvaratnam C."/>
            <person name="Thevarajoo S."/>
            <person name="Goh K.M."/>
            <person name="Eee R."/>
            <person name="Chan K.-G."/>
            <person name="Chong C.S."/>
        </authorList>
    </citation>
    <scope>NUCLEOTIDE SEQUENCE [LARGE SCALE GENOMIC DNA]</scope>
    <source>
        <strain evidence="3">D-25</strain>
    </source>
</reference>
<evidence type="ECO:0000313" key="2">
    <source>
        <dbReference type="EMBL" id="KOF02981.1"/>
    </source>
</evidence>
<protein>
    <submittedName>
        <fullName evidence="2">2OG-Fe(II) oxygenase</fullName>
    </submittedName>
</protein>
<dbReference type="RefSeq" id="WP_053223413.1">
    <property type="nucleotide sequence ID" value="NZ_JSVA01000009.1"/>
</dbReference>
<feature type="domain" description="Schlafen AlbA-2" evidence="1">
    <location>
        <begin position="17"/>
        <end position="135"/>
    </location>
</feature>
<dbReference type="AlphaFoldDB" id="A0A0L8AL55"/>
<dbReference type="Gene3D" id="3.30.950.30">
    <property type="entry name" value="Schlafen, AAA domain"/>
    <property type="match status" value="1"/>
</dbReference>
<dbReference type="Proteomes" id="UP000036908">
    <property type="component" value="Unassembled WGS sequence"/>
</dbReference>
<comment type="caution">
    <text evidence="2">The sequence shown here is derived from an EMBL/GenBank/DDBJ whole genome shotgun (WGS) entry which is preliminary data.</text>
</comment>
<proteinExistence type="predicted"/>
<dbReference type="InterPro" id="IPR007421">
    <property type="entry name" value="Schlafen_AlbA_2_dom"/>
</dbReference>
<evidence type="ECO:0000313" key="3">
    <source>
        <dbReference type="Proteomes" id="UP000036908"/>
    </source>
</evidence>
<dbReference type="PANTHER" id="PTHR30595">
    <property type="entry name" value="GLPR-RELATED TRANSCRIPTIONAL REPRESSOR"/>
    <property type="match status" value="1"/>
</dbReference>
<dbReference type="Pfam" id="PF04326">
    <property type="entry name" value="SLFN_AlbA_2"/>
    <property type="match status" value="1"/>
</dbReference>
<dbReference type="OrthoDB" id="9810282at2"/>
<organism evidence="2 3">
    <name type="scientific">Roseivirga seohaensis subsp. aquiponti</name>
    <dbReference type="NCBI Taxonomy" id="1566026"/>
    <lineage>
        <taxon>Bacteria</taxon>
        <taxon>Pseudomonadati</taxon>
        <taxon>Bacteroidota</taxon>
        <taxon>Cytophagia</taxon>
        <taxon>Cytophagales</taxon>
        <taxon>Roseivirgaceae</taxon>
        <taxon>Roseivirga</taxon>
    </lineage>
</organism>
<name>A0A0L8AL55_9BACT</name>
<dbReference type="InterPro" id="IPR038461">
    <property type="entry name" value="Schlafen_AlbA_2_dom_sf"/>
</dbReference>
<gene>
    <name evidence="2" type="ORF">OB69_09140</name>
</gene>
<sequence length="216" mass="24699">MVNWSIRRISELAKKGEGVHLEFKKKANFPDKIAKELVAFANTQGGVLLLGVDDDGTVSGTRDIEGEVYVLEQAIRNLIWPKLEYALQIIKLNEKKGIAVFEIERGKKLPLHLKENLNTKTGKAYVRAGEQSLQASKEMREILRRRIKEKDTQFTFGEKERKLMELLESNQNITLKNYAQAANLSKFIASRTLIKLVLANVLEIQPEEGQDLYFRK</sequence>
<dbReference type="PATRIC" id="fig|1566026.4.peg.3665"/>